<reference evidence="6" key="1">
    <citation type="submission" date="2018-06" db="EMBL/GenBank/DDBJ databases">
        <authorList>
            <person name="Zhirakovskaya E."/>
        </authorList>
    </citation>
    <scope>NUCLEOTIDE SEQUENCE</scope>
</reference>
<accession>A0A3B0ZLC6</accession>
<dbReference type="GO" id="GO:0022857">
    <property type="term" value="F:transmembrane transporter activity"/>
    <property type="evidence" value="ECO:0007669"/>
    <property type="project" value="InterPro"/>
</dbReference>
<evidence type="ECO:0008006" key="7">
    <source>
        <dbReference type="Google" id="ProtNLM"/>
    </source>
</evidence>
<dbReference type="InterPro" id="IPR003400">
    <property type="entry name" value="ExbD"/>
</dbReference>
<gene>
    <name evidence="6" type="ORF">MNBD_GAMMA17-1828</name>
</gene>
<keyword evidence="3" id="KW-0812">Transmembrane</keyword>
<name>A0A3B0ZLC6_9ZZZZ</name>
<proteinExistence type="predicted"/>
<keyword evidence="4" id="KW-1133">Transmembrane helix</keyword>
<comment type="subcellular location">
    <subcellularLocation>
        <location evidence="1">Cell membrane</location>
        <topology evidence="1">Single-pass membrane protein</topology>
    </subcellularLocation>
</comment>
<protein>
    <recommendedName>
        <fullName evidence="7">Adventurous gliding motility protein S</fullName>
    </recommendedName>
</protein>
<sequence length="166" mass="18434">MTAKAKLSDRSKRMEHFRALHSRGGLNLVSLMDMFTVLVFFLLVSSGTQLPSNKELTLPTSVATKVPQETLVITITRSDILVQGEKIIEISRLLESDTSVIEGLKEELIFQASKQRQPQTETFAGHAVTILGDENIPYQLLKKILATCRQANYTQIAFAAMQKAKG</sequence>
<evidence type="ECO:0000256" key="3">
    <source>
        <dbReference type="ARBA" id="ARBA00022692"/>
    </source>
</evidence>
<keyword evidence="2" id="KW-1003">Cell membrane</keyword>
<organism evidence="6">
    <name type="scientific">hydrothermal vent metagenome</name>
    <dbReference type="NCBI Taxonomy" id="652676"/>
    <lineage>
        <taxon>unclassified sequences</taxon>
        <taxon>metagenomes</taxon>
        <taxon>ecological metagenomes</taxon>
    </lineage>
</organism>
<dbReference type="Pfam" id="PF02472">
    <property type="entry name" value="ExbD"/>
    <property type="match status" value="1"/>
</dbReference>
<keyword evidence="5" id="KW-0472">Membrane</keyword>
<evidence type="ECO:0000256" key="4">
    <source>
        <dbReference type="ARBA" id="ARBA00022989"/>
    </source>
</evidence>
<evidence type="ECO:0000256" key="5">
    <source>
        <dbReference type="ARBA" id="ARBA00023136"/>
    </source>
</evidence>
<dbReference type="GO" id="GO:0005886">
    <property type="term" value="C:plasma membrane"/>
    <property type="evidence" value="ECO:0007669"/>
    <property type="project" value="UniProtKB-SubCell"/>
</dbReference>
<evidence type="ECO:0000256" key="1">
    <source>
        <dbReference type="ARBA" id="ARBA00004162"/>
    </source>
</evidence>
<evidence type="ECO:0000313" key="6">
    <source>
        <dbReference type="EMBL" id="VAW89043.1"/>
    </source>
</evidence>
<dbReference type="EMBL" id="UOFQ01000119">
    <property type="protein sequence ID" value="VAW89043.1"/>
    <property type="molecule type" value="Genomic_DNA"/>
</dbReference>
<dbReference type="AlphaFoldDB" id="A0A3B0ZLC6"/>
<evidence type="ECO:0000256" key="2">
    <source>
        <dbReference type="ARBA" id="ARBA00022475"/>
    </source>
</evidence>